<organism evidence="6 7">
    <name type="scientific">Leptospira alexanderi serovar Manhao 3 str. L 60</name>
    <dbReference type="NCBI Taxonomy" id="1049759"/>
    <lineage>
        <taxon>Bacteria</taxon>
        <taxon>Pseudomonadati</taxon>
        <taxon>Spirochaetota</taxon>
        <taxon>Spirochaetia</taxon>
        <taxon>Leptospirales</taxon>
        <taxon>Leptospiraceae</taxon>
        <taxon>Leptospira</taxon>
    </lineage>
</organism>
<reference evidence="6" key="1">
    <citation type="submission" date="2013-05" db="EMBL/GenBank/DDBJ databases">
        <authorList>
            <person name="Harkins D.M."/>
            <person name="Durkin A.S."/>
            <person name="Brinkac L.M."/>
            <person name="Haft D.H."/>
            <person name="Selengut J.D."/>
            <person name="Sanka R."/>
            <person name="DePew J."/>
            <person name="Purushe J."/>
            <person name="Hartskeerl R.A."/>
            <person name="Ahmed A."/>
            <person name="van der Linden H."/>
            <person name="Goris M.G.A."/>
            <person name="Vinetz J.M."/>
            <person name="Sutton G.G."/>
            <person name="Nierman W.C."/>
            <person name="Fouts D.E."/>
        </authorList>
    </citation>
    <scope>NUCLEOTIDE SEQUENCE [LARGE SCALE GENOMIC DNA]</scope>
    <source>
        <strain evidence="6">L 60</strain>
    </source>
</reference>
<dbReference type="GO" id="GO:0006313">
    <property type="term" value="P:DNA transposition"/>
    <property type="evidence" value="ECO:0007669"/>
    <property type="project" value="InterPro"/>
</dbReference>
<evidence type="ECO:0000313" key="6">
    <source>
        <dbReference type="EMBL" id="EQA61546.1"/>
    </source>
</evidence>
<keyword evidence="5" id="KW-0233">DNA recombination</keyword>
<dbReference type="InterPro" id="IPR001207">
    <property type="entry name" value="Transposase_mutator"/>
</dbReference>
<evidence type="ECO:0000256" key="1">
    <source>
        <dbReference type="ARBA" id="ARBA00002190"/>
    </source>
</evidence>
<gene>
    <name evidence="6" type="ORF">LEP1GSC062_2703</name>
</gene>
<evidence type="ECO:0000256" key="4">
    <source>
        <dbReference type="ARBA" id="ARBA00023125"/>
    </source>
</evidence>
<name>V6HVW4_9LEPT</name>
<dbReference type="GO" id="GO:0003677">
    <property type="term" value="F:DNA binding"/>
    <property type="evidence" value="ECO:0007669"/>
    <property type="project" value="UniProtKB-KW"/>
</dbReference>
<accession>V6HVW4</accession>
<keyword evidence="3" id="KW-0815">Transposition</keyword>
<dbReference type="Proteomes" id="UP000018747">
    <property type="component" value="Unassembled WGS sequence"/>
</dbReference>
<dbReference type="Pfam" id="PF00872">
    <property type="entry name" value="Transposase_mut"/>
    <property type="match status" value="1"/>
</dbReference>
<dbReference type="AlphaFoldDB" id="V6HVW4"/>
<evidence type="ECO:0000256" key="5">
    <source>
        <dbReference type="ARBA" id="ARBA00023172"/>
    </source>
</evidence>
<evidence type="ECO:0000256" key="2">
    <source>
        <dbReference type="ARBA" id="ARBA00010961"/>
    </source>
</evidence>
<keyword evidence="4" id="KW-0238">DNA-binding</keyword>
<evidence type="ECO:0000256" key="3">
    <source>
        <dbReference type="ARBA" id="ARBA00022578"/>
    </source>
</evidence>
<evidence type="ECO:0000313" key="7">
    <source>
        <dbReference type="Proteomes" id="UP000018747"/>
    </source>
</evidence>
<comment type="function">
    <text evidence="1">Required for the transposition of the insertion element.</text>
</comment>
<protein>
    <submittedName>
        <fullName evidence="6">Transposase, mutator-like family protein</fullName>
    </submittedName>
</protein>
<dbReference type="GO" id="GO:0004803">
    <property type="term" value="F:transposase activity"/>
    <property type="evidence" value="ECO:0007669"/>
    <property type="project" value="InterPro"/>
</dbReference>
<keyword evidence="7" id="KW-1185">Reference proteome</keyword>
<comment type="similarity">
    <text evidence="2">Belongs to the transposase mutator family.</text>
</comment>
<dbReference type="EMBL" id="AHMT02000049">
    <property type="protein sequence ID" value="EQA61546.1"/>
    <property type="molecule type" value="Genomic_DNA"/>
</dbReference>
<sequence>MKGFPDTIISVFPNAQVQLCIVPMVRNSLKWVSYKQRKSW</sequence>
<comment type="caution">
    <text evidence="6">The sequence shown here is derived from an EMBL/GenBank/DDBJ whole genome shotgun (WGS) entry which is preliminary data.</text>
</comment>
<proteinExistence type="inferred from homology"/>